<organism evidence="1 2">
    <name type="scientific">Jiella avicenniae</name>
    <dbReference type="NCBI Taxonomy" id="2907202"/>
    <lineage>
        <taxon>Bacteria</taxon>
        <taxon>Pseudomonadati</taxon>
        <taxon>Pseudomonadota</taxon>
        <taxon>Alphaproteobacteria</taxon>
        <taxon>Hyphomicrobiales</taxon>
        <taxon>Aurantimonadaceae</taxon>
        <taxon>Jiella</taxon>
    </lineage>
</organism>
<accession>A0A9X1TAU7</accession>
<gene>
    <name evidence="1" type="primary">tssK</name>
    <name evidence="1" type="ORF">LZD57_05775</name>
</gene>
<dbReference type="Pfam" id="PF05936">
    <property type="entry name" value="T6SS_VasE"/>
    <property type="match status" value="1"/>
</dbReference>
<sequence>MSWYSKVAWTEGLFLRQHHLQQHDRYLEKLIECRVRHLTPYPWGFAEIEIDGDLAQQSKFALRRASGIMPDGTPFDMPGVSPLPEPVEVAEEAGNLFAWLSLPAAIALGQEIDMAEAGSASRYVTGTFKTIDSVSAMPLEEAITVAHPRLALDIRETPRPGFHCLKVARIVEVRDRTIVFDQSFAPPVFVLDASRVVAGFAERVIGWIDNHLAALARFGADPSSHGGFQNIDYFRLQMLNRVIGGLKHLAASRYTHPVELYRELLAIAGELSTFSPERRAKTYRPYDQDDLTASFEPVLDDIQRLLAIDIGRPTRLDLEGRGSNQFVHHIKDRNVFRDATLVLEVAAARPPAMIRDKFPYLCKIGPNTKMNEIVQTHLPGVQLVHMPTPPRQIRTYSDRVYFYFDKQTPLWSEFSIANGIGIQVSADWPDLSMELWAIREGYR</sequence>
<dbReference type="AlphaFoldDB" id="A0A9X1TAU7"/>
<evidence type="ECO:0000313" key="1">
    <source>
        <dbReference type="EMBL" id="MCE7027493.1"/>
    </source>
</evidence>
<proteinExistence type="predicted"/>
<reference evidence="1" key="1">
    <citation type="submission" date="2022-01" db="EMBL/GenBank/DDBJ databases">
        <title>Jiella avicenniae sp. nov., a novel endophytic bacterium isolated from bark of Avicennia marina.</title>
        <authorList>
            <person name="Tuo L."/>
        </authorList>
    </citation>
    <scope>NUCLEOTIDE SEQUENCE</scope>
    <source>
        <strain evidence="1">CBK1P-4</strain>
    </source>
</reference>
<dbReference type="PANTHER" id="PTHR35566">
    <property type="entry name" value="BLR3599 PROTEIN"/>
    <property type="match status" value="1"/>
</dbReference>
<dbReference type="NCBIfam" id="TIGR03353">
    <property type="entry name" value="VI_chp_4"/>
    <property type="match status" value="1"/>
</dbReference>
<dbReference type="EMBL" id="JAJUWU010000004">
    <property type="protein sequence ID" value="MCE7027493.1"/>
    <property type="molecule type" value="Genomic_DNA"/>
</dbReference>
<comment type="caution">
    <text evidence="1">The sequence shown here is derived from an EMBL/GenBank/DDBJ whole genome shotgun (WGS) entry which is preliminary data.</text>
</comment>
<dbReference type="Proteomes" id="UP001139035">
    <property type="component" value="Unassembled WGS sequence"/>
</dbReference>
<protein>
    <submittedName>
        <fullName evidence="1">Type VI secretion system baseplate subunit TssK</fullName>
    </submittedName>
</protein>
<name>A0A9X1TAU7_9HYPH</name>
<dbReference type="RefSeq" id="WP_233718413.1">
    <property type="nucleotide sequence ID" value="NZ_JAJUWU010000004.1"/>
</dbReference>
<dbReference type="PANTHER" id="PTHR35566:SF1">
    <property type="entry name" value="TYPE VI SECRETION SYSTEM BASEPLATE COMPONENT TSSK1"/>
    <property type="match status" value="1"/>
</dbReference>
<keyword evidence="2" id="KW-1185">Reference proteome</keyword>
<dbReference type="InterPro" id="IPR010263">
    <property type="entry name" value="T6SS_TssK"/>
</dbReference>
<evidence type="ECO:0000313" key="2">
    <source>
        <dbReference type="Proteomes" id="UP001139035"/>
    </source>
</evidence>